<keyword evidence="2" id="KW-1185">Reference proteome</keyword>
<dbReference type="Proteomes" id="UP001430953">
    <property type="component" value="Unassembled WGS sequence"/>
</dbReference>
<proteinExistence type="predicted"/>
<protein>
    <submittedName>
        <fullName evidence="1">Uncharacterized protein</fullName>
    </submittedName>
</protein>
<organism evidence="1 2">
    <name type="scientific">Cardiocondyla obscurior</name>
    <dbReference type="NCBI Taxonomy" id="286306"/>
    <lineage>
        <taxon>Eukaryota</taxon>
        <taxon>Metazoa</taxon>
        <taxon>Ecdysozoa</taxon>
        <taxon>Arthropoda</taxon>
        <taxon>Hexapoda</taxon>
        <taxon>Insecta</taxon>
        <taxon>Pterygota</taxon>
        <taxon>Neoptera</taxon>
        <taxon>Endopterygota</taxon>
        <taxon>Hymenoptera</taxon>
        <taxon>Apocrita</taxon>
        <taxon>Aculeata</taxon>
        <taxon>Formicoidea</taxon>
        <taxon>Formicidae</taxon>
        <taxon>Myrmicinae</taxon>
        <taxon>Cardiocondyla</taxon>
    </lineage>
</organism>
<accession>A0AAW2GMP3</accession>
<dbReference type="EMBL" id="JADYXP020000003">
    <property type="protein sequence ID" value="KAL0128174.1"/>
    <property type="molecule type" value="Genomic_DNA"/>
</dbReference>
<dbReference type="AlphaFoldDB" id="A0AAW2GMP3"/>
<name>A0AAW2GMP3_9HYME</name>
<comment type="caution">
    <text evidence="1">The sequence shown here is derived from an EMBL/GenBank/DDBJ whole genome shotgun (WGS) entry which is preliminary data.</text>
</comment>
<evidence type="ECO:0000313" key="1">
    <source>
        <dbReference type="EMBL" id="KAL0128174.1"/>
    </source>
</evidence>
<evidence type="ECO:0000313" key="2">
    <source>
        <dbReference type="Proteomes" id="UP001430953"/>
    </source>
</evidence>
<sequence length="96" mass="11063">MDLIVYREATRTRRAFRAARRQARYPVYVYVQSGGPGGVRTALCQRFFSPSLRMTPLECHSHSPTTIWPRSNMFLLTLYNYNGINNAKGTEPEFSD</sequence>
<gene>
    <name evidence="1" type="ORF">PUN28_003435</name>
</gene>
<reference evidence="1 2" key="1">
    <citation type="submission" date="2023-03" db="EMBL/GenBank/DDBJ databases">
        <title>High recombination rates correlate with genetic variation in Cardiocondyla obscurior ants.</title>
        <authorList>
            <person name="Errbii M."/>
        </authorList>
    </citation>
    <scope>NUCLEOTIDE SEQUENCE [LARGE SCALE GENOMIC DNA]</scope>
    <source>
        <strain evidence="1">Alpha-2009</strain>
        <tissue evidence="1">Whole body</tissue>
    </source>
</reference>